<accession>A0A1H6W5D1</accession>
<evidence type="ECO:0000313" key="6">
    <source>
        <dbReference type="Proteomes" id="UP000199532"/>
    </source>
</evidence>
<dbReference type="OrthoDB" id="846426at2"/>
<dbReference type="GO" id="GO:0030170">
    <property type="term" value="F:pyridoxal phosphate binding"/>
    <property type="evidence" value="ECO:0007669"/>
    <property type="project" value="InterPro"/>
</dbReference>
<dbReference type="GO" id="GO:0008710">
    <property type="term" value="F:8-amino-7-oxononanoate synthase activity"/>
    <property type="evidence" value="ECO:0007669"/>
    <property type="project" value="TreeGrafter"/>
</dbReference>
<dbReference type="GO" id="GO:0009102">
    <property type="term" value="P:biotin biosynthetic process"/>
    <property type="evidence" value="ECO:0007669"/>
    <property type="project" value="TreeGrafter"/>
</dbReference>
<proteinExistence type="predicted"/>
<sequence length="367" mass="40758">MSIYPTSHLPGRKVLLNNGKEYFWFSGTDYLGMGQDEGFLNYLRQGISIYGTHYGSSRNNSLKLNIYEEAETALAKFSGAPTAITTSSGMWAGQLLVKELPEIIKAGFTSENVHLPKVHYHYAPRIHPALWGESYEVNNSSWGDWAKNVVVNVQESNHDEIHIILSDSVGSPFVENFDFSIFNALPFYRQIILIVDDSHGLGVLGSNGTGIYRNLSSIQQVKLIVTSSLNKALGIPAGVILGDERIISTIRKSPFFAGASPAPPAYMYAFKNLLDTNAYAPAHQKLQENIHHTAARLADTNLFIFKNDYPVFCSLDSKLFDFLEANGILASCFSYPQPTDPPVTRLVINAIHQKEDLDRLAEVCMTF</sequence>
<dbReference type="PANTHER" id="PTHR13693:SF100">
    <property type="entry name" value="8-AMINO-7-OXONONANOATE SYNTHASE"/>
    <property type="match status" value="1"/>
</dbReference>
<dbReference type="InterPro" id="IPR050087">
    <property type="entry name" value="AON_synthase_class-II"/>
</dbReference>
<dbReference type="PANTHER" id="PTHR13693">
    <property type="entry name" value="CLASS II AMINOTRANSFERASE/8-AMINO-7-OXONONANOATE SYNTHASE"/>
    <property type="match status" value="1"/>
</dbReference>
<dbReference type="RefSeq" id="WP_090336838.1">
    <property type="nucleotide sequence ID" value="NZ_FNXY01000005.1"/>
</dbReference>
<protein>
    <submittedName>
        <fullName evidence="5">7-keto-8-aminopelargonate synthetase</fullName>
    </submittedName>
</protein>
<evidence type="ECO:0000256" key="1">
    <source>
        <dbReference type="ARBA" id="ARBA00001933"/>
    </source>
</evidence>
<evidence type="ECO:0000259" key="4">
    <source>
        <dbReference type="Pfam" id="PF00155"/>
    </source>
</evidence>
<dbReference type="STRING" id="408657.SAMN04487995_3259"/>
<organism evidence="5 6">
    <name type="scientific">Dyadobacter koreensis</name>
    <dbReference type="NCBI Taxonomy" id="408657"/>
    <lineage>
        <taxon>Bacteria</taxon>
        <taxon>Pseudomonadati</taxon>
        <taxon>Bacteroidota</taxon>
        <taxon>Cytophagia</taxon>
        <taxon>Cytophagales</taxon>
        <taxon>Spirosomataceae</taxon>
        <taxon>Dyadobacter</taxon>
    </lineage>
</organism>
<dbReference type="EMBL" id="FNXY01000005">
    <property type="protein sequence ID" value="SEJ10976.1"/>
    <property type="molecule type" value="Genomic_DNA"/>
</dbReference>
<dbReference type="InterPro" id="IPR015421">
    <property type="entry name" value="PyrdxlP-dep_Trfase_major"/>
</dbReference>
<dbReference type="InterPro" id="IPR004839">
    <property type="entry name" value="Aminotransferase_I/II_large"/>
</dbReference>
<reference evidence="5 6" key="1">
    <citation type="submission" date="2016-10" db="EMBL/GenBank/DDBJ databases">
        <authorList>
            <person name="de Groot N.N."/>
        </authorList>
    </citation>
    <scope>NUCLEOTIDE SEQUENCE [LARGE SCALE GENOMIC DNA]</scope>
    <source>
        <strain evidence="5 6">DSM 19938</strain>
    </source>
</reference>
<evidence type="ECO:0000313" key="5">
    <source>
        <dbReference type="EMBL" id="SEJ10976.1"/>
    </source>
</evidence>
<gene>
    <name evidence="5" type="ORF">SAMN04487995_3259</name>
</gene>
<name>A0A1H6W5D1_9BACT</name>
<evidence type="ECO:0000256" key="3">
    <source>
        <dbReference type="ARBA" id="ARBA00022898"/>
    </source>
</evidence>
<dbReference type="Gene3D" id="3.90.1150.10">
    <property type="entry name" value="Aspartate Aminotransferase, domain 1"/>
    <property type="match status" value="1"/>
</dbReference>
<dbReference type="InterPro" id="IPR015422">
    <property type="entry name" value="PyrdxlP-dep_Trfase_small"/>
</dbReference>
<dbReference type="Proteomes" id="UP000199532">
    <property type="component" value="Unassembled WGS sequence"/>
</dbReference>
<evidence type="ECO:0000256" key="2">
    <source>
        <dbReference type="ARBA" id="ARBA00022679"/>
    </source>
</evidence>
<dbReference type="AlphaFoldDB" id="A0A1H6W5D1"/>
<dbReference type="SUPFAM" id="SSF53383">
    <property type="entry name" value="PLP-dependent transferases"/>
    <property type="match status" value="1"/>
</dbReference>
<feature type="domain" description="Aminotransferase class I/classII large" evidence="4">
    <location>
        <begin position="29"/>
        <end position="362"/>
    </location>
</feature>
<comment type="cofactor">
    <cofactor evidence="1">
        <name>pyridoxal 5'-phosphate</name>
        <dbReference type="ChEBI" id="CHEBI:597326"/>
    </cofactor>
</comment>
<dbReference type="InterPro" id="IPR015424">
    <property type="entry name" value="PyrdxlP-dep_Trfase"/>
</dbReference>
<keyword evidence="6" id="KW-1185">Reference proteome</keyword>
<dbReference type="Gene3D" id="3.40.640.10">
    <property type="entry name" value="Type I PLP-dependent aspartate aminotransferase-like (Major domain)"/>
    <property type="match status" value="1"/>
</dbReference>
<dbReference type="Pfam" id="PF00155">
    <property type="entry name" value="Aminotran_1_2"/>
    <property type="match status" value="1"/>
</dbReference>
<keyword evidence="2" id="KW-0808">Transferase</keyword>
<keyword evidence="3" id="KW-0663">Pyridoxal phosphate</keyword>